<keyword evidence="1" id="KW-0472">Membrane</keyword>
<evidence type="ECO:0000313" key="3">
    <source>
        <dbReference type="Proteomes" id="UP001322744"/>
    </source>
</evidence>
<dbReference type="Proteomes" id="UP001322744">
    <property type="component" value="Chromosome"/>
</dbReference>
<gene>
    <name evidence="2" type="ORF">SOJ16_001451</name>
</gene>
<organism evidence="2 3">
    <name type="scientific">Anaerocellum danielii</name>
    <dbReference type="NCBI Taxonomy" id="1387557"/>
    <lineage>
        <taxon>Bacteria</taxon>
        <taxon>Bacillati</taxon>
        <taxon>Bacillota</taxon>
        <taxon>Bacillota incertae sedis</taxon>
        <taxon>Caldicellulosiruptorales</taxon>
        <taxon>Caldicellulosiruptoraceae</taxon>
        <taxon>Anaerocellum</taxon>
    </lineage>
</organism>
<accession>A0ABZ0U1N1</accession>
<protein>
    <submittedName>
        <fullName evidence="2">Uncharacterized protein</fullName>
    </submittedName>
</protein>
<name>A0ABZ0U1N1_9FIRM</name>
<dbReference type="RefSeq" id="WP_045174967.1">
    <property type="nucleotide sequence ID" value="NZ_CP139957.1"/>
</dbReference>
<feature type="transmembrane region" description="Helical" evidence="1">
    <location>
        <begin position="498"/>
        <end position="518"/>
    </location>
</feature>
<evidence type="ECO:0000256" key="1">
    <source>
        <dbReference type="SAM" id="Phobius"/>
    </source>
</evidence>
<keyword evidence="1" id="KW-0812">Transmembrane</keyword>
<sequence length="525" mass="60792">MKKCISKVKIRKLKESLGKEMIRIENNLCPDFDKLANIIIDVFRDKGIEDIYYASYSETTTKENTLTFYIRKDIPKNKYNLVIPIINNIMEILKKIDIENDLVEVVRANCSLSRYYPQINVIELSEEFMKNYKLTENQIVNLIDFEKGIVKNCCVKPNSSLSGNYFILGSTYRNIFNGSKKIYLQKKNHIIFSKVAIQNVTDIYEGFVTISEEHKSWIEKYGCEKFELRNEITGASIDISKDKIKFSKIDKNTIKLNYFHRLVLEAIVPKQISKYYFENFRKQLENDSYKWNILKKYFENEQAITKALLRENGDFYLIIKNIEKILNECGYPRLVLYPIKSSSLNRNECLISKLIDKILDLFIGSIKITLKCIRPYETDESSNVVRLSKSTLELLGIDETDNVIIGYRGNRIKARALVIDDIEAIKDTNLLFTDSEVNVCIGIPAYLRHQLGLDSINVCCVIERDKAYLLRKNLNIQFMSILATIIAIKQAFGSNSLLGNLLILAFIPFSLYISLSGVRNRIKNK</sequence>
<proteinExistence type="predicted"/>
<keyword evidence="3" id="KW-1185">Reference proteome</keyword>
<reference evidence="2 3" key="1">
    <citation type="submission" date="2023-12" db="EMBL/GenBank/DDBJ databases">
        <authorList>
            <person name="Manesh M.J.H."/>
            <person name="Bing R.G."/>
            <person name="Willard D.J."/>
            <person name="Kelly R.M."/>
        </authorList>
    </citation>
    <scope>NUCLEOTIDE SEQUENCE [LARGE SCALE GENOMIC DNA]</scope>
    <source>
        <strain evidence="2 3">DSM 8977</strain>
    </source>
</reference>
<dbReference type="EMBL" id="CP139957">
    <property type="protein sequence ID" value="WPX07640.1"/>
    <property type="molecule type" value="Genomic_DNA"/>
</dbReference>
<keyword evidence="1" id="KW-1133">Transmembrane helix</keyword>
<evidence type="ECO:0000313" key="2">
    <source>
        <dbReference type="EMBL" id="WPX07640.1"/>
    </source>
</evidence>